<dbReference type="HOGENOM" id="CLU_3239196_0_0_9"/>
<proteinExistence type="predicted"/>
<protein>
    <submittedName>
        <fullName evidence="1">Uncharacterized protein</fullName>
    </submittedName>
</protein>
<dbReference type="Proteomes" id="UP000003577">
    <property type="component" value="Unassembled WGS sequence"/>
</dbReference>
<gene>
    <name evidence="1" type="ORF">RUMTOR_00879</name>
</gene>
<name>A5KKX5_9FIRM</name>
<dbReference type="AlphaFoldDB" id="A5KKX5"/>
<comment type="caution">
    <text evidence="1">The sequence shown here is derived from an EMBL/GenBank/DDBJ whole genome shotgun (WGS) entry which is preliminary data.</text>
</comment>
<organism evidence="1 2">
    <name type="scientific">[Ruminococcus] torques ATCC 27756</name>
    <dbReference type="NCBI Taxonomy" id="411460"/>
    <lineage>
        <taxon>Bacteria</taxon>
        <taxon>Bacillati</taxon>
        <taxon>Bacillota</taxon>
        <taxon>Clostridia</taxon>
        <taxon>Lachnospirales</taxon>
        <taxon>Lachnospiraceae</taxon>
        <taxon>Mediterraneibacter</taxon>
    </lineage>
</organism>
<evidence type="ECO:0000313" key="1">
    <source>
        <dbReference type="EMBL" id="EDK25076.1"/>
    </source>
</evidence>
<evidence type="ECO:0000313" key="2">
    <source>
        <dbReference type="Proteomes" id="UP000003577"/>
    </source>
</evidence>
<accession>A5KKX5</accession>
<dbReference type="PaxDb" id="411460-RUMTOR_00879"/>
<sequence length="43" mass="5137">MLINKAIFITATIEKENKFNCKGIEFEIEIRNKVKEKLWIILN</sequence>
<dbReference type="EMBL" id="AAVP02000002">
    <property type="protein sequence ID" value="EDK25076.1"/>
    <property type="molecule type" value="Genomic_DNA"/>
</dbReference>
<reference evidence="1 2" key="1">
    <citation type="submission" date="2007-03" db="EMBL/GenBank/DDBJ databases">
        <authorList>
            <person name="Fulton L."/>
            <person name="Clifton S."/>
            <person name="Fulton B."/>
            <person name="Xu J."/>
            <person name="Minx P."/>
            <person name="Pepin K.H."/>
            <person name="Johnson M."/>
            <person name="Thiruvilangam P."/>
            <person name="Bhonagiri V."/>
            <person name="Nash W.E."/>
            <person name="Mardis E.R."/>
            <person name="Wilson R.K."/>
        </authorList>
    </citation>
    <scope>NUCLEOTIDE SEQUENCE [LARGE SCALE GENOMIC DNA]</scope>
    <source>
        <strain evidence="1 2">ATCC 27756</strain>
    </source>
</reference>
<reference evidence="1 2" key="2">
    <citation type="submission" date="2007-04" db="EMBL/GenBank/DDBJ databases">
        <title>Draft genome sequence of Ruminococcus torques (ATCC 27756).</title>
        <authorList>
            <person name="Sudarsanam P."/>
            <person name="Ley R."/>
            <person name="Guruge J."/>
            <person name="Turnbaugh P.J."/>
            <person name="Mahowald M."/>
            <person name="Liep D."/>
            <person name="Gordon J."/>
        </authorList>
    </citation>
    <scope>NUCLEOTIDE SEQUENCE [LARGE SCALE GENOMIC DNA]</scope>
    <source>
        <strain evidence="1 2">ATCC 27756</strain>
    </source>
</reference>